<proteinExistence type="predicted"/>
<dbReference type="AlphaFoldDB" id="A0AAV4P047"/>
<sequence length="106" mass="12099">MNCPQASLVEFLRTQTYTFDNNTRILDIYCSAHRHKDTITADTTSVFRNHRFYKFQDDGLLASGLHGVKTLSVRLSVKATDSAELCGSQISYTCSVKQKQLWMLLF</sequence>
<comment type="caution">
    <text evidence="1">The sequence shown here is derived from an EMBL/GenBank/DDBJ whole genome shotgun (WGS) entry which is preliminary data.</text>
</comment>
<evidence type="ECO:0000313" key="2">
    <source>
        <dbReference type="Proteomes" id="UP001054945"/>
    </source>
</evidence>
<dbReference type="Proteomes" id="UP001054945">
    <property type="component" value="Unassembled WGS sequence"/>
</dbReference>
<dbReference type="EMBL" id="BPLR01003940">
    <property type="protein sequence ID" value="GIX90429.1"/>
    <property type="molecule type" value="Genomic_DNA"/>
</dbReference>
<name>A0AAV4P047_CAEEX</name>
<organism evidence="1 2">
    <name type="scientific">Caerostris extrusa</name>
    <name type="common">Bark spider</name>
    <name type="synonym">Caerostris bankana</name>
    <dbReference type="NCBI Taxonomy" id="172846"/>
    <lineage>
        <taxon>Eukaryota</taxon>
        <taxon>Metazoa</taxon>
        <taxon>Ecdysozoa</taxon>
        <taxon>Arthropoda</taxon>
        <taxon>Chelicerata</taxon>
        <taxon>Arachnida</taxon>
        <taxon>Araneae</taxon>
        <taxon>Araneomorphae</taxon>
        <taxon>Entelegynae</taxon>
        <taxon>Araneoidea</taxon>
        <taxon>Araneidae</taxon>
        <taxon>Caerostris</taxon>
    </lineage>
</organism>
<reference evidence="1 2" key="1">
    <citation type="submission" date="2021-06" db="EMBL/GenBank/DDBJ databases">
        <title>Caerostris extrusa draft genome.</title>
        <authorList>
            <person name="Kono N."/>
            <person name="Arakawa K."/>
        </authorList>
    </citation>
    <scope>NUCLEOTIDE SEQUENCE [LARGE SCALE GENOMIC DNA]</scope>
</reference>
<evidence type="ECO:0000313" key="1">
    <source>
        <dbReference type="EMBL" id="GIX90429.1"/>
    </source>
</evidence>
<gene>
    <name evidence="1" type="ORF">CEXT_548671</name>
</gene>
<keyword evidence="2" id="KW-1185">Reference proteome</keyword>
<protein>
    <submittedName>
        <fullName evidence="1">Uncharacterized protein</fullName>
    </submittedName>
</protein>
<accession>A0AAV4P047</accession>